<gene>
    <name evidence="1" type="ORF">TNCT_596471</name>
</gene>
<name>A0A8X6HBG3_TRICU</name>
<accession>A0A8X6HBG3</accession>
<dbReference type="AlphaFoldDB" id="A0A8X6HBG3"/>
<protein>
    <submittedName>
        <fullName evidence="1">Uncharacterized protein</fullName>
    </submittedName>
</protein>
<comment type="caution">
    <text evidence="1">The sequence shown here is derived from an EMBL/GenBank/DDBJ whole genome shotgun (WGS) entry which is preliminary data.</text>
</comment>
<evidence type="ECO:0000313" key="2">
    <source>
        <dbReference type="Proteomes" id="UP000887116"/>
    </source>
</evidence>
<reference evidence="1" key="1">
    <citation type="submission" date="2020-07" db="EMBL/GenBank/DDBJ databases">
        <title>Multicomponent nature underlies the extraordinary mechanical properties of spider dragline silk.</title>
        <authorList>
            <person name="Kono N."/>
            <person name="Nakamura H."/>
            <person name="Mori M."/>
            <person name="Yoshida Y."/>
            <person name="Ohtoshi R."/>
            <person name="Malay A.D."/>
            <person name="Moran D.A.P."/>
            <person name="Tomita M."/>
            <person name="Numata K."/>
            <person name="Arakawa K."/>
        </authorList>
    </citation>
    <scope>NUCLEOTIDE SEQUENCE</scope>
</reference>
<dbReference type="Proteomes" id="UP000887116">
    <property type="component" value="Unassembled WGS sequence"/>
</dbReference>
<keyword evidence="2" id="KW-1185">Reference proteome</keyword>
<evidence type="ECO:0000313" key="1">
    <source>
        <dbReference type="EMBL" id="GFQ99883.1"/>
    </source>
</evidence>
<dbReference type="OrthoDB" id="10609032at2759"/>
<proteinExistence type="predicted"/>
<sequence length="83" mass="9544">MLAISPPMKLNQDRFPMNRWETTITGGREPDTAGFGRDCYQVAAGGGSGINIVMRELFGRETRDMRSEIFEIYKHRFSFRLVL</sequence>
<dbReference type="EMBL" id="BMAO01034926">
    <property type="protein sequence ID" value="GFQ99883.1"/>
    <property type="molecule type" value="Genomic_DNA"/>
</dbReference>
<organism evidence="1 2">
    <name type="scientific">Trichonephila clavata</name>
    <name type="common">Joro spider</name>
    <name type="synonym">Nephila clavata</name>
    <dbReference type="NCBI Taxonomy" id="2740835"/>
    <lineage>
        <taxon>Eukaryota</taxon>
        <taxon>Metazoa</taxon>
        <taxon>Ecdysozoa</taxon>
        <taxon>Arthropoda</taxon>
        <taxon>Chelicerata</taxon>
        <taxon>Arachnida</taxon>
        <taxon>Araneae</taxon>
        <taxon>Araneomorphae</taxon>
        <taxon>Entelegynae</taxon>
        <taxon>Araneoidea</taxon>
        <taxon>Nephilidae</taxon>
        <taxon>Trichonephila</taxon>
    </lineage>
</organism>